<keyword evidence="1" id="KW-0732">Signal</keyword>
<evidence type="ECO:0000313" key="3">
    <source>
        <dbReference type="Proteomes" id="UP000576209"/>
    </source>
</evidence>
<evidence type="ECO:0000256" key="1">
    <source>
        <dbReference type="SAM" id="SignalP"/>
    </source>
</evidence>
<dbReference type="RefSeq" id="WP_183496052.1">
    <property type="nucleotide sequence ID" value="NZ_JACIFF010000006.1"/>
</dbReference>
<gene>
    <name evidence="2" type="ORF">GGR28_002434</name>
</gene>
<evidence type="ECO:0008006" key="4">
    <source>
        <dbReference type="Google" id="ProtNLM"/>
    </source>
</evidence>
<organism evidence="2 3">
    <name type="scientific">Neolewinella aquimaris</name>
    <dbReference type="NCBI Taxonomy" id="1835722"/>
    <lineage>
        <taxon>Bacteria</taxon>
        <taxon>Pseudomonadati</taxon>
        <taxon>Bacteroidota</taxon>
        <taxon>Saprospiria</taxon>
        <taxon>Saprospirales</taxon>
        <taxon>Lewinellaceae</taxon>
        <taxon>Neolewinella</taxon>
    </lineage>
</organism>
<dbReference type="AlphaFoldDB" id="A0A840E905"/>
<feature type="chain" id="PRO_5032666566" description="Secretion system C-terminal sorting domain-containing protein" evidence="1">
    <location>
        <begin position="25"/>
        <end position="487"/>
    </location>
</feature>
<feature type="signal peptide" evidence="1">
    <location>
        <begin position="1"/>
        <end position="24"/>
    </location>
</feature>
<comment type="caution">
    <text evidence="2">The sequence shown here is derived from an EMBL/GenBank/DDBJ whole genome shotgun (WGS) entry which is preliminary data.</text>
</comment>
<accession>A0A840E905</accession>
<sequence>MNFTHYFYWSATTLLFLFTPILSAQPCGAINSQVSTDDVLFAVEAGSEGTNLALGYQTGPVVTFPLSDRVESTSPRTTKIYRTNAATTPESCIAVDRSGETYNTRYDVFRLTPNRSGRVTFSKDPGSQDSLQFTIFRDTFASDDGCGPNWVASSFTTAGGGINRLQLTIDMVLGTTYYLMVSPFTGGQINYPLPYTINVSDPSGGTPPTMYAGENFVVEDDFAANYDYIYLAADTEGEVIREVSKTGDFTGLPAGSYDVIGVNYDTLLVQEESFISETTTDIQTDGDGNPVCLQLSGNALSLSVVEAVAAPVEWLSLRGEIQATVVKLFWEVASETENDYFRIERSPDGKTWTDLGEVAGNGTTQVYAAFEFTDPHPRGGNTLYRLVQVDFDGTEHLSTVVEVDWKKPTGGKLITYPNPFSDQLTVELPEDAPLTIPRLFDLQGKEVTELIELRELGKRRAVIGTAGLARGMYLLRWGENELRIVKG</sequence>
<name>A0A840E905_9BACT</name>
<reference evidence="2 3" key="1">
    <citation type="submission" date="2020-08" db="EMBL/GenBank/DDBJ databases">
        <title>Genomic Encyclopedia of Type Strains, Phase IV (KMG-IV): sequencing the most valuable type-strain genomes for metagenomic binning, comparative biology and taxonomic classification.</title>
        <authorList>
            <person name="Goeker M."/>
        </authorList>
    </citation>
    <scope>NUCLEOTIDE SEQUENCE [LARGE SCALE GENOMIC DNA]</scope>
    <source>
        <strain evidence="2 3">DSM 105137</strain>
    </source>
</reference>
<proteinExistence type="predicted"/>
<dbReference type="EMBL" id="JACIFF010000006">
    <property type="protein sequence ID" value="MBB4079807.1"/>
    <property type="molecule type" value="Genomic_DNA"/>
</dbReference>
<protein>
    <recommendedName>
        <fullName evidence="4">Secretion system C-terminal sorting domain-containing protein</fullName>
    </recommendedName>
</protein>
<keyword evidence="3" id="KW-1185">Reference proteome</keyword>
<evidence type="ECO:0000313" key="2">
    <source>
        <dbReference type="EMBL" id="MBB4079807.1"/>
    </source>
</evidence>
<dbReference type="Proteomes" id="UP000576209">
    <property type="component" value="Unassembled WGS sequence"/>
</dbReference>